<dbReference type="SUPFAM" id="SSF143555">
    <property type="entry name" value="FwdE-like"/>
    <property type="match status" value="1"/>
</dbReference>
<sequence length="80" mass="9226">MKISKLKTVNIVNDFIVFIETDRCLTDAVQAVTGCSLGKRRLKWDYGKMGASFIDMNTQMYGWSLMDFGVFRKRAWYGSN</sequence>
<dbReference type="OrthoDB" id="9804309at2"/>
<protein>
    <recommendedName>
        <fullName evidence="1">Formylmethanofuran dehydrogenase subunit E domain-containing protein</fullName>
    </recommendedName>
</protein>
<feature type="domain" description="Formylmethanofuran dehydrogenase subunit E" evidence="1">
    <location>
        <begin position="13"/>
        <end position="59"/>
    </location>
</feature>
<organism evidence="2 3">
    <name type="scientific">Clostridium drakei</name>
    <dbReference type="NCBI Taxonomy" id="332101"/>
    <lineage>
        <taxon>Bacteria</taxon>
        <taxon>Bacillati</taxon>
        <taxon>Bacillota</taxon>
        <taxon>Clostridia</taxon>
        <taxon>Eubacteriales</taxon>
        <taxon>Clostridiaceae</taxon>
        <taxon>Clostridium</taxon>
    </lineage>
</organism>
<name>A0A2U8DQ34_9CLOT</name>
<gene>
    <name evidence="2" type="ORF">B9W14_09630</name>
</gene>
<reference evidence="3" key="1">
    <citation type="submission" date="2017-04" db="EMBL/GenBank/DDBJ databases">
        <authorList>
            <person name="Song Y."/>
            <person name="Cho B.-K."/>
        </authorList>
    </citation>
    <scope>NUCLEOTIDE SEQUENCE [LARGE SCALE GENOMIC DNA]</scope>
    <source>
        <strain evidence="3">SL1</strain>
    </source>
</reference>
<dbReference type="KEGG" id="cdrk:B9W14_09630"/>
<evidence type="ECO:0000313" key="2">
    <source>
        <dbReference type="EMBL" id="AWI04739.1"/>
    </source>
</evidence>
<dbReference type="Gene3D" id="3.30.1330.130">
    <property type="match status" value="1"/>
</dbReference>
<dbReference type="Proteomes" id="UP000244910">
    <property type="component" value="Chromosome"/>
</dbReference>
<keyword evidence="3" id="KW-1185">Reference proteome</keyword>
<dbReference type="RefSeq" id="WP_084572305.1">
    <property type="nucleotide sequence ID" value="NZ_JIBU02000059.1"/>
</dbReference>
<evidence type="ECO:0000313" key="3">
    <source>
        <dbReference type="Proteomes" id="UP000244910"/>
    </source>
</evidence>
<dbReference type="EMBL" id="CP020953">
    <property type="protein sequence ID" value="AWI04739.1"/>
    <property type="molecule type" value="Genomic_DNA"/>
</dbReference>
<evidence type="ECO:0000259" key="1">
    <source>
        <dbReference type="Pfam" id="PF02663"/>
    </source>
</evidence>
<dbReference type="AlphaFoldDB" id="A0A2U8DQ34"/>
<proteinExistence type="predicted"/>
<accession>A0A2U8DQ34</accession>
<dbReference type="Pfam" id="PF02663">
    <property type="entry name" value="FmdE"/>
    <property type="match status" value="1"/>
</dbReference>
<dbReference type="InterPro" id="IPR003814">
    <property type="entry name" value="FmdEsu_dom"/>
</dbReference>